<dbReference type="EMBL" id="GEDG01004493">
    <property type="protein sequence ID" value="JAP33936.1"/>
    <property type="molecule type" value="Transcribed_RNA"/>
</dbReference>
<evidence type="ECO:0000313" key="1">
    <source>
        <dbReference type="EMBL" id="JAP33936.1"/>
    </source>
</evidence>
<accession>A0A0V0IPP7</accession>
<organism evidence="1">
    <name type="scientific">Solanum chacoense</name>
    <name type="common">Chaco potato</name>
    <dbReference type="NCBI Taxonomy" id="4108"/>
    <lineage>
        <taxon>Eukaryota</taxon>
        <taxon>Viridiplantae</taxon>
        <taxon>Streptophyta</taxon>
        <taxon>Embryophyta</taxon>
        <taxon>Tracheophyta</taxon>
        <taxon>Spermatophyta</taxon>
        <taxon>Magnoliopsida</taxon>
        <taxon>eudicotyledons</taxon>
        <taxon>Gunneridae</taxon>
        <taxon>Pentapetalae</taxon>
        <taxon>asterids</taxon>
        <taxon>lamiids</taxon>
        <taxon>Solanales</taxon>
        <taxon>Solanaceae</taxon>
        <taxon>Solanoideae</taxon>
        <taxon>Solaneae</taxon>
        <taxon>Solanum</taxon>
    </lineage>
</organism>
<dbReference type="AlphaFoldDB" id="A0A0V0IPP7"/>
<name>A0A0V0IPP7_SOLCH</name>
<reference evidence="1" key="1">
    <citation type="submission" date="2015-12" db="EMBL/GenBank/DDBJ databases">
        <title>Gene expression during late stages of embryo sac development: a critical building block for successful pollen-pistil interactions.</title>
        <authorList>
            <person name="Liu Y."/>
            <person name="Joly V."/>
            <person name="Sabar M."/>
            <person name="Matton D.P."/>
        </authorList>
    </citation>
    <scope>NUCLEOTIDE SEQUENCE</scope>
</reference>
<sequence length="126" mass="14533">MHVQSPNMPLSGENLDNTSSPFHPLDLVGKRIEHLIDFLLAYPEISTGLEEARTNPINWENVGVVFGVQPAQLHFKWIFNYHIVNQSIIVWHAIISIISSPDLILIKRFFHSILVEIMEVRIWNSH</sequence>
<protein>
    <submittedName>
        <fullName evidence="1">Putative ovule protein</fullName>
    </submittedName>
</protein>
<proteinExistence type="predicted"/>